<keyword evidence="2" id="KW-1185">Reference proteome</keyword>
<comment type="caution">
    <text evidence="1">The sequence shown here is derived from an EMBL/GenBank/DDBJ whole genome shotgun (WGS) entry which is preliminary data.</text>
</comment>
<gene>
    <name evidence="1" type="ORF">M7I_2930</name>
</gene>
<proteinExistence type="predicted"/>
<organism evidence="1 2">
    <name type="scientific">Glarea lozoyensis (strain ATCC 74030 / MF5533)</name>
    <dbReference type="NCBI Taxonomy" id="1104152"/>
    <lineage>
        <taxon>Eukaryota</taxon>
        <taxon>Fungi</taxon>
        <taxon>Dikarya</taxon>
        <taxon>Ascomycota</taxon>
        <taxon>Pezizomycotina</taxon>
        <taxon>Leotiomycetes</taxon>
        <taxon>Helotiales</taxon>
        <taxon>Helotiaceae</taxon>
        <taxon>Glarea</taxon>
    </lineage>
</organism>
<dbReference type="InParanoid" id="H0EK39"/>
<dbReference type="AlphaFoldDB" id="H0EK39"/>
<name>H0EK39_GLAL7</name>
<accession>H0EK39</accession>
<dbReference type="Proteomes" id="UP000005446">
    <property type="component" value="Unassembled WGS sequence"/>
</dbReference>
<protein>
    <submittedName>
        <fullName evidence="1">Uncharacterized protein</fullName>
    </submittedName>
</protein>
<evidence type="ECO:0000313" key="2">
    <source>
        <dbReference type="Proteomes" id="UP000005446"/>
    </source>
</evidence>
<sequence>MDMEIFRDTLLQRKRCIIEGCTPRRPGFRVECALIAS</sequence>
<dbReference type="EMBL" id="AGUE01000061">
    <property type="protein sequence ID" value="EHL01069.1"/>
    <property type="molecule type" value="Genomic_DNA"/>
</dbReference>
<evidence type="ECO:0000313" key="1">
    <source>
        <dbReference type="EMBL" id="EHL01069.1"/>
    </source>
</evidence>
<dbReference type="HOGENOM" id="CLU_3351214_0_0_1"/>
<reference evidence="1 2" key="1">
    <citation type="journal article" date="2012" name="Eukaryot. Cell">
        <title>Genome sequence of the fungus Glarea lozoyensis: the first genome sequence of a species from the Helotiaceae family.</title>
        <authorList>
            <person name="Youssar L."/>
            <person name="Gruening B.A."/>
            <person name="Erxleben A."/>
            <person name="Guenther S."/>
            <person name="Huettel W."/>
        </authorList>
    </citation>
    <scope>NUCLEOTIDE SEQUENCE [LARGE SCALE GENOMIC DNA]</scope>
    <source>
        <strain evidence="2">ATCC 74030 / MF5533</strain>
    </source>
</reference>